<sequence length="55" mass="6317">MKYILCFLILCSGYYTLSYGIYIWVRENNRLAAFGVWLLALVSTIVPIIMLIING</sequence>
<accession>A0ABS8N5R7</accession>
<protein>
    <submittedName>
        <fullName evidence="2">Uncharacterized protein</fullName>
    </submittedName>
</protein>
<proteinExistence type="predicted"/>
<gene>
    <name evidence="2" type="ORF">LN736_04310</name>
</gene>
<comment type="caution">
    <text evidence="2">The sequence shown here is derived from an EMBL/GenBank/DDBJ whole genome shotgun (WGS) entry which is preliminary data.</text>
</comment>
<keyword evidence="3" id="KW-1185">Reference proteome</keyword>
<organism evidence="2 3">
    <name type="scientific">Clostridium aromativorans</name>
    <dbReference type="NCBI Taxonomy" id="2836848"/>
    <lineage>
        <taxon>Bacteria</taxon>
        <taxon>Bacillati</taxon>
        <taxon>Bacillota</taxon>
        <taxon>Clostridia</taxon>
        <taxon>Eubacteriales</taxon>
        <taxon>Clostridiaceae</taxon>
        <taxon>Clostridium</taxon>
    </lineage>
</organism>
<reference evidence="2" key="1">
    <citation type="submission" date="2021-11" db="EMBL/GenBank/DDBJ databases">
        <authorList>
            <person name="Qingchun L."/>
            <person name="Dong Z."/>
            <person name="Zongwei Q."/>
            <person name="Jia Z."/>
            <person name="Duotao L."/>
        </authorList>
    </citation>
    <scope>NUCLEOTIDE SEQUENCE</scope>
    <source>
        <strain evidence="2">WLY-B-L2</strain>
    </source>
</reference>
<keyword evidence="1" id="KW-0812">Transmembrane</keyword>
<evidence type="ECO:0000313" key="2">
    <source>
        <dbReference type="EMBL" id="MCC9294093.1"/>
    </source>
</evidence>
<dbReference type="RefSeq" id="WP_229980961.1">
    <property type="nucleotide sequence ID" value="NZ_JAJJPB010000003.1"/>
</dbReference>
<name>A0ABS8N5R7_9CLOT</name>
<feature type="transmembrane region" description="Helical" evidence="1">
    <location>
        <begin position="31"/>
        <end position="53"/>
    </location>
</feature>
<evidence type="ECO:0000313" key="3">
    <source>
        <dbReference type="Proteomes" id="UP001165422"/>
    </source>
</evidence>
<keyword evidence="1" id="KW-1133">Transmembrane helix</keyword>
<dbReference type="Proteomes" id="UP001165422">
    <property type="component" value="Unassembled WGS sequence"/>
</dbReference>
<dbReference type="EMBL" id="JAJJPB010000003">
    <property type="protein sequence ID" value="MCC9294093.1"/>
    <property type="molecule type" value="Genomic_DNA"/>
</dbReference>
<keyword evidence="1" id="KW-0472">Membrane</keyword>
<evidence type="ECO:0000256" key="1">
    <source>
        <dbReference type="SAM" id="Phobius"/>
    </source>
</evidence>
<feature type="transmembrane region" description="Helical" evidence="1">
    <location>
        <begin position="7"/>
        <end position="25"/>
    </location>
</feature>